<sequence length="171" mass="20410">MHSRSSLNKFTQKVQKQFENAGFSESNNLIKQYKEVYRFDEFPSFLKTFLSKCGSIVVLDIKSFESDVINKLTISPEYAFFEYEKYPDEDYDYYEKIIGKKIFPFGSFDPDGYRIACDSEGKIYMLGDYIFRISDNFVQGIEILITYDWSNGFYQLDEDTRNWIKNKRWDD</sequence>
<reference evidence="2" key="1">
    <citation type="submission" date="2021-11" db="EMBL/GenBank/DDBJ databases">
        <title>Description of novel Chryseobacterium species.</title>
        <authorList>
            <person name="Saticioglu I.B."/>
            <person name="Ay H."/>
            <person name="Altun S."/>
            <person name="Duman M."/>
        </authorList>
    </citation>
    <scope>NUCLEOTIDE SEQUENCE</scope>
    <source>
        <strain evidence="2">C-39</strain>
    </source>
</reference>
<protein>
    <submittedName>
        <fullName evidence="2">SUKH-3 domain-containing protein</fullName>
    </submittedName>
</protein>
<keyword evidence="3" id="KW-1185">Reference proteome</keyword>
<dbReference type="AlphaFoldDB" id="A0A9Q3UVA3"/>
<evidence type="ECO:0000313" key="2">
    <source>
        <dbReference type="EMBL" id="MCC9035252.1"/>
    </source>
</evidence>
<comment type="caution">
    <text evidence="2">The sequence shown here is derived from an EMBL/GenBank/DDBJ whole genome shotgun (WGS) entry which is preliminary data.</text>
</comment>
<dbReference type="EMBL" id="JACXXP010000023">
    <property type="protein sequence ID" value="MBD3906014.1"/>
    <property type="molecule type" value="Genomic_DNA"/>
</dbReference>
<dbReference type="Proteomes" id="UP000603715">
    <property type="component" value="Unassembled WGS sequence"/>
</dbReference>
<proteinExistence type="predicted"/>
<reference evidence="3" key="2">
    <citation type="submission" date="2023-07" db="EMBL/GenBank/DDBJ databases">
        <title>Description of novel Chryseobacterium sp. strain C-2.</title>
        <authorList>
            <person name="Saticioglu I.B."/>
        </authorList>
    </citation>
    <scope>NUCLEOTIDE SEQUENCE [LARGE SCALE GENOMIC DNA]</scope>
    <source>
        <strain evidence="3">C-2</strain>
    </source>
</reference>
<evidence type="ECO:0000313" key="4">
    <source>
        <dbReference type="Proteomes" id="UP001107960"/>
    </source>
</evidence>
<dbReference type="InterPro" id="IPR025850">
    <property type="entry name" value="SUKH-3"/>
</dbReference>
<gene>
    <name evidence="1" type="ORF">IEW27_15615</name>
    <name evidence="2" type="ORF">LNP80_13445</name>
</gene>
<name>A0A9Q3UVA3_9FLAO</name>
<dbReference type="Pfam" id="PF14433">
    <property type="entry name" value="SUKH-3"/>
    <property type="match status" value="1"/>
</dbReference>
<dbReference type="Proteomes" id="UP001107960">
    <property type="component" value="Unassembled WGS sequence"/>
</dbReference>
<organism evidence="2 4">
    <name type="scientific">Chryseobacterium muglaense</name>
    <dbReference type="NCBI Taxonomy" id="2893752"/>
    <lineage>
        <taxon>Bacteria</taxon>
        <taxon>Pseudomonadati</taxon>
        <taxon>Bacteroidota</taxon>
        <taxon>Flavobacteriia</taxon>
        <taxon>Flavobacteriales</taxon>
        <taxon>Weeksellaceae</taxon>
        <taxon>Chryseobacterium group</taxon>
        <taxon>Chryseobacterium</taxon>
    </lineage>
</organism>
<evidence type="ECO:0000313" key="3">
    <source>
        <dbReference type="Proteomes" id="UP000603715"/>
    </source>
</evidence>
<evidence type="ECO:0000313" key="1">
    <source>
        <dbReference type="EMBL" id="MBD3906014.1"/>
    </source>
</evidence>
<dbReference type="EMBL" id="JAJJML010000001">
    <property type="protein sequence ID" value="MCC9035252.1"/>
    <property type="molecule type" value="Genomic_DNA"/>
</dbReference>
<dbReference type="RefSeq" id="WP_191180440.1">
    <property type="nucleotide sequence ID" value="NZ_JACXXP010000023.1"/>
</dbReference>
<accession>A0A9Q3UVA3</accession>
<reference evidence="1" key="3">
    <citation type="submission" date="2024-05" db="EMBL/GenBank/DDBJ databases">
        <title>Description of novel Chryseobacterium sp. strain C-2.</title>
        <authorList>
            <person name="Saticioglu I.B."/>
        </authorList>
    </citation>
    <scope>NUCLEOTIDE SEQUENCE</scope>
    <source>
        <strain evidence="1">C-2</strain>
    </source>
</reference>